<evidence type="ECO:0000313" key="2">
    <source>
        <dbReference type="EMBL" id="MFI6498877.1"/>
    </source>
</evidence>
<gene>
    <name evidence="2" type="ORF">ACIBG2_15920</name>
</gene>
<keyword evidence="1" id="KW-1133">Transmembrane helix</keyword>
<dbReference type="Proteomes" id="UP001612741">
    <property type="component" value="Unassembled WGS sequence"/>
</dbReference>
<dbReference type="RefSeq" id="WP_397082111.1">
    <property type="nucleotide sequence ID" value="NZ_JBITGY010000004.1"/>
</dbReference>
<protein>
    <submittedName>
        <fullName evidence="2">Uncharacterized protein</fullName>
    </submittedName>
</protein>
<evidence type="ECO:0000313" key="3">
    <source>
        <dbReference type="Proteomes" id="UP001612741"/>
    </source>
</evidence>
<keyword evidence="3" id="KW-1185">Reference proteome</keyword>
<proteinExistence type="predicted"/>
<feature type="transmembrane region" description="Helical" evidence="1">
    <location>
        <begin position="56"/>
        <end position="85"/>
    </location>
</feature>
<organism evidence="2 3">
    <name type="scientific">Nonomuraea typhae</name>
    <dbReference type="NCBI Taxonomy" id="2603600"/>
    <lineage>
        <taxon>Bacteria</taxon>
        <taxon>Bacillati</taxon>
        <taxon>Actinomycetota</taxon>
        <taxon>Actinomycetes</taxon>
        <taxon>Streptosporangiales</taxon>
        <taxon>Streptosporangiaceae</taxon>
        <taxon>Nonomuraea</taxon>
    </lineage>
</organism>
<evidence type="ECO:0000256" key="1">
    <source>
        <dbReference type="SAM" id="Phobius"/>
    </source>
</evidence>
<keyword evidence="1" id="KW-0472">Membrane</keyword>
<feature type="transmembrane region" description="Helical" evidence="1">
    <location>
        <begin position="20"/>
        <end position="44"/>
    </location>
</feature>
<accession>A0ABW7YSJ0</accession>
<reference evidence="2 3" key="1">
    <citation type="submission" date="2024-10" db="EMBL/GenBank/DDBJ databases">
        <title>The Natural Products Discovery Center: Release of the First 8490 Sequenced Strains for Exploring Actinobacteria Biosynthetic Diversity.</title>
        <authorList>
            <person name="Kalkreuter E."/>
            <person name="Kautsar S.A."/>
            <person name="Yang D."/>
            <person name="Bader C.D."/>
            <person name="Teijaro C.N."/>
            <person name="Fluegel L."/>
            <person name="Davis C.M."/>
            <person name="Simpson J.R."/>
            <person name="Lauterbach L."/>
            <person name="Steele A.D."/>
            <person name="Gui C."/>
            <person name="Meng S."/>
            <person name="Li G."/>
            <person name="Viehrig K."/>
            <person name="Ye F."/>
            <person name="Su P."/>
            <person name="Kiefer A.F."/>
            <person name="Nichols A."/>
            <person name="Cepeda A.J."/>
            <person name="Yan W."/>
            <person name="Fan B."/>
            <person name="Jiang Y."/>
            <person name="Adhikari A."/>
            <person name="Zheng C.-J."/>
            <person name="Schuster L."/>
            <person name="Cowan T.M."/>
            <person name="Smanski M.J."/>
            <person name="Chevrette M.G."/>
            <person name="De Carvalho L.P.S."/>
            <person name="Shen B."/>
        </authorList>
    </citation>
    <scope>NUCLEOTIDE SEQUENCE [LARGE SCALE GENOMIC DNA]</scope>
    <source>
        <strain evidence="2 3">NPDC050545</strain>
    </source>
</reference>
<feature type="transmembrane region" description="Helical" evidence="1">
    <location>
        <begin position="97"/>
        <end position="120"/>
    </location>
</feature>
<keyword evidence="1" id="KW-0812">Transmembrane</keyword>
<name>A0ABW7YSJ0_9ACTN</name>
<comment type="caution">
    <text evidence="2">The sequence shown here is derived from an EMBL/GenBank/DDBJ whole genome shotgun (WGS) entry which is preliminary data.</text>
</comment>
<dbReference type="EMBL" id="JBITGY010000004">
    <property type="protein sequence ID" value="MFI6498877.1"/>
    <property type="molecule type" value="Genomic_DNA"/>
</dbReference>
<sequence>MAVRRGPVGVLARTLGTGVLAGAVSGAATGILLTVSLVVVGLAGPESGTDFTGGAGVLNIIFIATVIGLPLGAFVALPVALILILTGRWAAPVPLRARLVAALAGVAVVGAVEGIWMYLVSPPWDNLGFLGPPLVVAALAGAWRGPDLLTRRE</sequence>